<dbReference type="EMBL" id="CZDF01000171">
    <property type="protein sequence ID" value="CUR34296.1"/>
    <property type="molecule type" value="Genomic_DNA"/>
</dbReference>
<dbReference type="Gene3D" id="3.30.70.100">
    <property type="match status" value="1"/>
</dbReference>
<dbReference type="PROSITE" id="PS01047">
    <property type="entry name" value="HMA_1"/>
    <property type="match status" value="1"/>
</dbReference>
<evidence type="ECO:0000259" key="2">
    <source>
        <dbReference type="PROSITE" id="PS50846"/>
    </source>
</evidence>
<reference evidence="4" key="1">
    <citation type="submission" date="2015-10" db="EMBL/GenBank/DDBJ databases">
        <authorList>
            <person name="Regsiter A."/>
            <person name="william w."/>
        </authorList>
    </citation>
    <scope>NUCLEOTIDE SEQUENCE [LARGE SCALE GENOMIC DNA]</scope>
</reference>
<dbReference type="InterPro" id="IPR036163">
    <property type="entry name" value="HMA_dom_sf"/>
</dbReference>
<dbReference type="SUPFAM" id="SSF55008">
    <property type="entry name" value="HMA, heavy metal-associated domain"/>
    <property type="match status" value="1"/>
</dbReference>
<dbReference type="GO" id="GO:0046872">
    <property type="term" value="F:metal ion binding"/>
    <property type="evidence" value="ECO:0007669"/>
    <property type="project" value="UniProtKB-KW"/>
</dbReference>
<keyword evidence="1" id="KW-0479">Metal-binding</keyword>
<dbReference type="AlphaFoldDB" id="A0A1J1LP16"/>
<dbReference type="InterPro" id="IPR006121">
    <property type="entry name" value="HMA_dom"/>
</dbReference>
<feature type="domain" description="HMA" evidence="2">
    <location>
        <begin position="1"/>
        <end position="64"/>
    </location>
</feature>
<dbReference type="OrthoDB" id="516025at2"/>
<organism evidence="3 4">
    <name type="scientific">Planktothrix tepida PCC 9214</name>
    <dbReference type="NCBI Taxonomy" id="671072"/>
    <lineage>
        <taxon>Bacteria</taxon>
        <taxon>Bacillati</taxon>
        <taxon>Cyanobacteriota</taxon>
        <taxon>Cyanophyceae</taxon>
        <taxon>Oscillatoriophycideae</taxon>
        <taxon>Oscillatoriales</taxon>
        <taxon>Microcoleaceae</taxon>
        <taxon>Planktothrix</taxon>
    </lineage>
</organism>
<dbReference type="RefSeq" id="WP_072720756.1">
    <property type="nucleotide sequence ID" value="NZ_LN889812.1"/>
</dbReference>
<dbReference type="PROSITE" id="PS50846">
    <property type="entry name" value="HMA_2"/>
    <property type="match status" value="1"/>
</dbReference>
<evidence type="ECO:0000313" key="3">
    <source>
        <dbReference type="EMBL" id="CUR34296.1"/>
    </source>
</evidence>
<keyword evidence="4" id="KW-1185">Reference proteome</keyword>
<sequence length="65" mass="6857">MTIEIKVPSMVCQACANTITKAIKSLDAEADVQINLDTKTVNIKGKPSETAVKEAVVSVGHTVES</sequence>
<dbReference type="InterPro" id="IPR017969">
    <property type="entry name" value="Heavy-metal-associated_CS"/>
</dbReference>
<dbReference type="CDD" id="cd00371">
    <property type="entry name" value="HMA"/>
    <property type="match status" value="1"/>
</dbReference>
<accession>A0A1J1LP16</accession>
<proteinExistence type="predicted"/>
<gene>
    <name evidence="3" type="ORF">PL9214640303</name>
</gene>
<evidence type="ECO:0000256" key="1">
    <source>
        <dbReference type="ARBA" id="ARBA00022723"/>
    </source>
</evidence>
<protein>
    <submittedName>
        <fullName evidence="3">Heavy metal transport/detoxification protein</fullName>
    </submittedName>
</protein>
<dbReference type="Proteomes" id="UP000184315">
    <property type="component" value="Unassembled WGS sequence"/>
</dbReference>
<dbReference type="Pfam" id="PF00403">
    <property type="entry name" value="HMA"/>
    <property type="match status" value="1"/>
</dbReference>
<evidence type="ECO:0000313" key="4">
    <source>
        <dbReference type="Proteomes" id="UP000184315"/>
    </source>
</evidence>
<dbReference type="STRING" id="671072.PL9214640303"/>
<name>A0A1J1LP16_9CYAN</name>